<dbReference type="HOGENOM" id="CLU_139712_1_0_6"/>
<organism evidence="1 2">
    <name type="scientific">Yersinia enterocolitica serotype O:8 / biotype 1B (strain NCTC 13174 / 8081)</name>
    <dbReference type="NCBI Taxonomy" id="393305"/>
    <lineage>
        <taxon>Bacteria</taxon>
        <taxon>Pseudomonadati</taxon>
        <taxon>Pseudomonadota</taxon>
        <taxon>Gammaproteobacteria</taxon>
        <taxon>Enterobacterales</taxon>
        <taxon>Yersiniaceae</taxon>
        <taxon>Yersinia</taxon>
    </lineage>
</organism>
<sequence length="137" mass="15746">MQIDFDVIKKITTVFLDSPEPFITLKELNFFDVEGEEENILVFHLLLMVENRLISNRNLETGDPRAIGIRFTNRGVTGTAPPIRLTQDGHDFAKALNQRPILERLKQELTDAPFDLVKDISKTWLTKQIKDRLGLID</sequence>
<protein>
    <submittedName>
        <fullName evidence="1">Hypothetical phage protein</fullName>
    </submittedName>
</protein>
<accession>A1JQW3</accession>
<evidence type="ECO:0000313" key="1">
    <source>
        <dbReference type="EMBL" id="CAL12363.1"/>
    </source>
</evidence>
<evidence type="ECO:0000313" key="2">
    <source>
        <dbReference type="Proteomes" id="UP000000642"/>
    </source>
</evidence>
<dbReference type="Proteomes" id="UP000000642">
    <property type="component" value="Chromosome"/>
</dbReference>
<dbReference type="OrthoDB" id="307608at2"/>
<dbReference type="AlphaFoldDB" id="A1JQW3"/>
<dbReference type="KEGG" id="yen:YE2305"/>
<gene>
    <name evidence="1" type="ordered locus">YE2305</name>
</gene>
<name>A1JQW3_YERE8</name>
<dbReference type="EMBL" id="AM286415">
    <property type="protein sequence ID" value="CAL12363.1"/>
    <property type="molecule type" value="Genomic_DNA"/>
</dbReference>
<proteinExistence type="predicted"/>
<dbReference type="RefSeq" id="WP_011816459.1">
    <property type="nucleotide sequence ID" value="NC_008800.1"/>
</dbReference>
<reference evidence="1 2" key="1">
    <citation type="journal article" date="2006" name="PLoS Genet.">
        <title>The complete genome sequence and comparative genome analysis of the high pathogenicity Yersinia enterocolitica strain 8081.</title>
        <authorList>
            <person name="Thomson N.R."/>
            <person name="Howard S."/>
            <person name="Wren B.W."/>
            <person name="Holden M.T.G."/>
            <person name="Crossman L."/>
            <person name="Challis G.L."/>
            <person name="Churcher C."/>
            <person name="Mungall K."/>
            <person name="Brooks K."/>
            <person name="Chillingworth T."/>
            <person name="Feltwell T."/>
            <person name="Abdellah Z."/>
            <person name="Hauser H."/>
            <person name="Jagels K."/>
            <person name="Maddison M."/>
            <person name="Moule S."/>
            <person name="Sanders M."/>
            <person name="Whitehead S."/>
            <person name="Quail M.A."/>
            <person name="Dougan G."/>
            <person name="Parkhill J."/>
            <person name="Prentice M.B."/>
        </authorList>
    </citation>
    <scope>NUCLEOTIDE SEQUENCE [LARGE SCALE GENOMIC DNA]</scope>
    <source>
        <strain evidence="2">NCTC 13174 / 8081</strain>
    </source>
</reference>